<dbReference type="RefSeq" id="WP_374728176.1">
    <property type="nucleotide sequence ID" value="NZ_JAVDYB010000001.1"/>
</dbReference>
<protein>
    <submittedName>
        <fullName evidence="3">NBD/HSP70 family sugar kinase</fullName>
    </submittedName>
</protein>
<evidence type="ECO:0000313" key="4">
    <source>
        <dbReference type="Proteomes" id="UP001183643"/>
    </source>
</evidence>
<organism evidence="3 4">
    <name type="scientific">Catenuloplanes atrovinosus</name>
    <dbReference type="NCBI Taxonomy" id="137266"/>
    <lineage>
        <taxon>Bacteria</taxon>
        <taxon>Bacillati</taxon>
        <taxon>Actinomycetota</taxon>
        <taxon>Actinomycetes</taxon>
        <taxon>Micromonosporales</taxon>
        <taxon>Micromonosporaceae</taxon>
        <taxon>Catenuloplanes</taxon>
    </lineage>
</organism>
<dbReference type="AlphaFoldDB" id="A0AAE3YS21"/>
<dbReference type="InterPro" id="IPR000600">
    <property type="entry name" value="ROK"/>
</dbReference>
<dbReference type="InterPro" id="IPR043129">
    <property type="entry name" value="ATPase_NBD"/>
</dbReference>
<evidence type="ECO:0000256" key="1">
    <source>
        <dbReference type="ARBA" id="ARBA00006479"/>
    </source>
</evidence>
<evidence type="ECO:0000259" key="2">
    <source>
        <dbReference type="Pfam" id="PF12802"/>
    </source>
</evidence>
<dbReference type="EMBL" id="JAVDYB010000001">
    <property type="protein sequence ID" value="MDR7278839.1"/>
    <property type="molecule type" value="Genomic_DNA"/>
</dbReference>
<proteinExistence type="inferred from homology"/>
<dbReference type="Proteomes" id="UP001183643">
    <property type="component" value="Unassembled WGS sequence"/>
</dbReference>
<dbReference type="GO" id="GO:0003700">
    <property type="term" value="F:DNA-binding transcription factor activity"/>
    <property type="evidence" value="ECO:0007669"/>
    <property type="project" value="InterPro"/>
</dbReference>
<keyword evidence="4" id="KW-1185">Reference proteome</keyword>
<keyword evidence="3" id="KW-0418">Kinase</keyword>
<sequence length="400" mass="40209">MISGISAAAGAPVRQASLRQHNLRLVLGQVASGAPLSRADIAAATGLTRATVSTLVDDLVSGRLLREVSPTPRGGAGRPGVGLVLNDADGPAGLGLEINVDYLAACVLDLAGAVRHREIRPGDRRGVEPSAVLAEAAALASRAALAAEDQGLTIAGTAMAVPGLVSPDGTIRLAPNLGWRDVDTSGFTPGPLTGPLTVENEANLAALGELFHGEPGLSSFLYVSGEIGIGAGIVLTGSLFRGARGWSGELGHVAVDPDGPACRCGAHGCLEQYAGQEALLPPGVSLADLVAAADRGERPALDRLTSAASALGVTIAGVINLLDVDTVVLGGVYAPLARWLSPGIEQQIASRVLTAGWSPVRVRPARLGSDAAVVGAAGAIIRAVHDEPAAWLLPASAGTP</sequence>
<dbReference type="Pfam" id="PF00480">
    <property type="entry name" value="ROK"/>
    <property type="match status" value="1"/>
</dbReference>
<dbReference type="Pfam" id="PF12802">
    <property type="entry name" value="MarR_2"/>
    <property type="match status" value="1"/>
</dbReference>
<dbReference type="Gene3D" id="1.10.10.10">
    <property type="entry name" value="Winged helix-like DNA-binding domain superfamily/Winged helix DNA-binding domain"/>
    <property type="match status" value="1"/>
</dbReference>
<dbReference type="Gene3D" id="3.30.420.40">
    <property type="match status" value="2"/>
</dbReference>
<dbReference type="InterPro" id="IPR036390">
    <property type="entry name" value="WH_DNA-bd_sf"/>
</dbReference>
<dbReference type="GO" id="GO:0016301">
    <property type="term" value="F:kinase activity"/>
    <property type="evidence" value="ECO:0007669"/>
    <property type="project" value="UniProtKB-KW"/>
</dbReference>
<dbReference type="PANTHER" id="PTHR18964:SF149">
    <property type="entry name" value="BIFUNCTIONAL UDP-N-ACETYLGLUCOSAMINE 2-EPIMERASE_N-ACETYLMANNOSAMINE KINASE"/>
    <property type="match status" value="1"/>
</dbReference>
<feature type="domain" description="HTH marR-type" evidence="2">
    <location>
        <begin position="26"/>
        <end position="71"/>
    </location>
</feature>
<comment type="caution">
    <text evidence="3">The sequence shown here is derived from an EMBL/GenBank/DDBJ whole genome shotgun (WGS) entry which is preliminary data.</text>
</comment>
<reference evidence="3" key="1">
    <citation type="submission" date="2023-07" db="EMBL/GenBank/DDBJ databases">
        <title>Sequencing the genomes of 1000 actinobacteria strains.</title>
        <authorList>
            <person name="Klenk H.-P."/>
        </authorList>
    </citation>
    <scope>NUCLEOTIDE SEQUENCE</scope>
    <source>
        <strain evidence="3">DSM 44707</strain>
    </source>
</reference>
<dbReference type="InterPro" id="IPR000835">
    <property type="entry name" value="HTH_MarR-typ"/>
</dbReference>
<evidence type="ECO:0000313" key="3">
    <source>
        <dbReference type="EMBL" id="MDR7278839.1"/>
    </source>
</evidence>
<comment type="similarity">
    <text evidence="1">Belongs to the ROK (NagC/XylR) family.</text>
</comment>
<gene>
    <name evidence="3" type="ORF">J2S41_005617</name>
</gene>
<keyword evidence="3" id="KW-0808">Transferase</keyword>
<dbReference type="SUPFAM" id="SSF53067">
    <property type="entry name" value="Actin-like ATPase domain"/>
    <property type="match status" value="2"/>
</dbReference>
<dbReference type="PANTHER" id="PTHR18964">
    <property type="entry name" value="ROK (REPRESSOR, ORF, KINASE) FAMILY"/>
    <property type="match status" value="1"/>
</dbReference>
<accession>A0AAE3YS21</accession>
<dbReference type="SUPFAM" id="SSF46785">
    <property type="entry name" value="Winged helix' DNA-binding domain"/>
    <property type="match status" value="1"/>
</dbReference>
<dbReference type="InterPro" id="IPR036388">
    <property type="entry name" value="WH-like_DNA-bd_sf"/>
</dbReference>
<name>A0AAE3YS21_9ACTN</name>